<dbReference type="UniPathway" id="UPA00094"/>
<evidence type="ECO:0000256" key="7">
    <source>
        <dbReference type="ARBA" id="ARBA00023160"/>
    </source>
</evidence>
<dbReference type="NCBIfam" id="NF006829">
    <property type="entry name" value="PRK09352.1"/>
    <property type="match status" value="1"/>
</dbReference>
<evidence type="ECO:0000256" key="12">
    <source>
        <dbReference type="ARBA" id="ARBA00052467"/>
    </source>
</evidence>
<organism evidence="17 18">
    <name type="scientific">Chthonomonas calidirosea (strain DSM 23976 / ICMP 18418 / T49)</name>
    <dbReference type="NCBI Taxonomy" id="1303518"/>
    <lineage>
        <taxon>Bacteria</taxon>
        <taxon>Bacillati</taxon>
        <taxon>Armatimonadota</taxon>
        <taxon>Chthonomonadia</taxon>
        <taxon>Chthonomonadales</taxon>
        <taxon>Chthonomonadaceae</taxon>
        <taxon>Chthonomonas</taxon>
    </lineage>
</organism>
<comment type="catalytic activity">
    <reaction evidence="11">
        <text>(2S)-2-methylbutanoyl-CoA + malonyl-[ACP] + H(+) = (4S)-4-methyl-3-oxohexanoyl-[ACP] + CO2 + CoA</text>
        <dbReference type="Rhea" id="RHEA:42276"/>
        <dbReference type="Rhea" id="RHEA-COMP:9623"/>
        <dbReference type="Rhea" id="RHEA-COMP:17148"/>
        <dbReference type="ChEBI" id="CHEBI:15378"/>
        <dbReference type="ChEBI" id="CHEBI:16526"/>
        <dbReference type="ChEBI" id="CHEBI:57287"/>
        <dbReference type="ChEBI" id="CHEBI:78449"/>
        <dbReference type="ChEBI" id="CHEBI:88166"/>
        <dbReference type="ChEBI" id="CHEBI:167462"/>
        <dbReference type="EC" id="2.3.1.300"/>
    </reaction>
    <physiologicalReaction direction="left-to-right" evidence="11">
        <dbReference type="Rhea" id="RHEA:42277"/>
    </physiologicalReaction>
</comment>
<comment type="catalytic activity">
    <reaction evidence="12">
        <text>2-methylpropanoyl-CoA + malonyl-[ACP] + H(+) = 4-methyl-3-oxopentanoyl-[ACP] + CO2 + CoA</text>
        <dbReference type="Rhea" id="RHEA:42268"/>
        <dbReference type="Rhea" id="RHEA-COMP:9623"/>
        <dbReference type="Rhea" id="RHEA-COMP:9940"/>
        <dbReference type="ChEBI" id="CHEBI:15378"/>
        <dbReference type="ChEBI" id="CHEBI:16526"/>
        <dbReference type="ChEBI" id="CHEBI:57287"/>
        <dbReference type="ChEBI" id="CHEBI:57338"/>
        <dbReference type="ChEBI" id="CHEBI:78449"/>
        <dbReference type="ChEBI" id="CHEBI:78820"/>
        <dbReference type="EC" id="2.3.1.300"/>
    </reaction>
    <physiologicalReaction direction="left-to-right" evidence="12">
        <dbReference type="Rhea" id="RHEA:42269"/>
    </physiologicalReaction>
</comment>
<dbReference type="OrthoDB" id="9815506at2"/>
<dbReference type="NCBIfam" id="TIGR00747">
    <property type="entry name" value="fabH"/>
    <property type="match status" value="1"/>
</dbReference>
<dbReference type="STRING" id="454171.CP488_00917"/>
<dbReference type="InterPro" id="IPR004655">
    <property type="entry name" value="FabH"/>
</dbReference>
<proteinExistence type="inferred from homology"/>
<keyword evidence="4 14" id="KW-0808">Transferase</keyword>
<dbReference type="HAMAP" id="MF_01815">
    <property type="entry name" value="FabH"/>
    <property type="match status" value="1"/>
</dbReference>
<accession>S0EUP8</accession>
<dbReference type="Gene3D" id="3.40.47.10">
    <property type="match status" value="1"/>
</dbReference>
<dbReference type="KEGG" id="ccz:CCALI_00240"/>
<dbReference type="GO" id="GO:0006633">
    <property type="term" value="P:fatty acid biosynthetic process"/>
    <property type="evidence" value="ECO:0007669"/>
    <property type="project" value="UniProtKB-UniRule"/>
</dbReference>
<sequence length="338" mass="36084">MSSPLIPTKECLAAILGLGMCVPERVLTNDDLAQMVDTSDEWITSRTGIRQRHIAEENITTSDLAAEAAKLALADANVHPDELDLILCATATGDYIWPATACVVQRKIGAYRAGAFDLSAACAGFCYGLAVAGAFIQSHAAQRILLIGADALSKHVNWNDRSTCVLFGDGAGAAVLGPNESGQGVLTSVLGANGDGLEMVWLPHGGTRSPLTPELIESSQNKLIMQGREVYRFAVRVIPEAIQQALQKACLTPSQVDWLVMHQANIRIVEAVAERLHIPKERVFINIDRYGNTSAASVPIALTEAVQQNLLKPGQIVVTAGFGAGLAWGVNIIRWNAK</sequence>
<dbReference type="CDD" id="cd00830">
    <property type="entry name" value="KAS_III"/>
    <property type="match status" value="1"/>
</dbReference>
<keyword evidence="7 14" id="KW-0275">Fatty acid biosynthesis</keyword>
<dbReference type="EC" id="2.3.1.180" evidence="14"/>
<keyword evidence="8 14" id="KW-0511">Multifunctional enzyme</keyword>
<comment type="pathway">
    <text evidence="1 14">Lipid metabolism; fatty acid biosynthesis.</text>
</comment>
<comment type="catalytic activity">
    <reaction evidence="10">
        <text>malonyl-[ACP] + acetyl-CoA + H(+) = 3-oxobutanoyl-[ACP] + CO2 + CoA</text>
        <dbReference type="Rhea" id="RHEA:12080"/>
        <dbReference type="Rhea" id="RHEA-COMP:9623"/>
        <dbReference type="Rhea" id="RHEA-COMP:9625"/>
        <dbReference type="ChEBI" id="CHEBI:15378"/>
        <dbReference type="ChEBI" id="CHEBI:16526"/>
        <dbReference type="ChEBI" id="CHEBI:57287"/>
        <dbReference type="ChEBI" id="CHEBI:57288"/>
        <dbReference type="ChEBI" id="CHEBI:78449"/>
        <dbReference type="ChEBI" id="CHEBI:78450"/>
        <dbReference type="EC" id="2.3.1.180"/>
    </reaction>
    <physiologicalReaction direction="left-to-right" evidence="10">
        <dbReference type="Rhea" id="RHEA:12081"/>
    </physiologicalReaction>
</comment>
<dbReference type="GO" id="GO:0033818">
    <property type="term" value="F:beta-ketoacyl-acyl-carrier-protein synthase III activity"/>
    <property type="evidence" value="ECO:0007669"/>
    <property type="project" value="UniProtKB-UniRule"/>
</dbReference>
<evidence type="ECO:0000256" key="8">
    <source>
        <dbReference type="ARBA" id="ARBA00023268"/>
    </source>
</evidence>
<evidence type="ECO:0000256" key="2">
    <source>
        <dbReference type="ARBA" id="ARBA00008642"/>
    </source>
</evidence>
<dbReference type="EMBL" id="HF951689">
    <property type="protein sequence ID" value="CCW34077.1"/>
    <property type="molecule type" value="Genomic_DNA"/>
</dbReference>
<reference evidence="18" key="1">
    <citation type="submission" date="2013-03" db="EMBL/GenBank/DDBJ databases">
        <title>Genome sequence of Chthonomonas calidirosea, the first sequenced genome from the Armatimonadetes phylum (formally candidate division OP10).</title>
        <authorList>
            <person name="Lee K.C.Y."/>
            <person name="Morgan X.C."/>
            <person name="Dunfield P.F."/>
            <person name="Tamas I."/>
            <person name="Houghton K.M."/>
            <person name="Vyssotski M."/>
            <person name="Ryan J.L.J."/>
            <person name="Lagutin K."/>
            <person name="McDonald I.R."/>
            <person name="Stott M.B."/>
        </authorList>
    </citation>
    <scope>NUCLEOTIDE SEQUENCE [LARGE SCALE GENOMIC DNA]</scope>
    <source>
        <strain evidence="18">DSM 23976 / ICMP 18418 / T49</strain>
    </source>
</reference>
<evidence type="ECO:0000259" key="15">
    <source>
        <dbReference type="Pfam" id="PF08541"/>
    </source>
</evidence>
<gene>
    <name evidence="14" type="primary">fabH</name>
    <name evidence="17" type="ORF">CCALI_00240</name>
</gene>
<evidence type="ECO:0000256" key="14">
    <source>
        <dbReference type="HAMAP-Rule" id="MF_01815"/>
    </source>
</evidence>
<evidence type="ECO:0000256" key="10">
    <source>
        <dbReference type="ARBA" id="ARBA00051096"/>
    </source>
</evidence>
<keyword evidence="5 14" id="KW-0276">Fatty acid metabolism</keyword>
<comment type="similarity">
    <text evidence="2 14">Belongs to the thiolase-like superfamily. FabH family.</text>
</comment>
<name>S0EUP8_CHTCT</name>
<feature type="domain" description="Beta-ketoacyl-[acyl-carrier-protein] synthase III C-terminal" evidence="15">
    <location>
        <begin position="246"/>
        <end position="335"/>
    </location>
</feature>
<feature type="active site" evidence="14">
    <location>
        <position position="292"/>
    </location>
</feature>
<comment type="domain">
    <text evidence="14">The last Arg residue of the ACP-binding site is essential for the weak association between ACP/AcpP and FabH.</text>
</comment>
<dbReference type="eggNOG" id="COG0332">
    <property type="taxonomic scope" value="Bacteria"/>
</dbReference>
<feature type="active site" evidence="14">
    <location>
        <position position="262"/>
    </location>
</feature>
<dbReference type="Proteomes" id="UP000014227">
    <property type="component" value="Chromosome I"/>
</dbReference>
<evidence type="ECO:0000313" key="17">
    <source>
        <dbReference type="EMBL" id="CCW34077.1"/>
    </source>
</evidence>
<evidence type="ECO:0000256" key="6">
    <source>
        <dbReference type="ARBA" id="ARBA00023098"/>
    </source>
</evidence>
<evidence type="ECO:0000256" key="9">
    <source>
        <dbReference type="ARBA" id="ARBA00023315"/>
    </source>
</evidence>
<dbReference type="InterPro" id="IPR016039">
    <property type="entry name" value="Thiolase-like"/>
</dbReference>
<dbReference type="GO" id="GO:0005737">
    <property type="term" value="C:cytoplasm"/>
    <property type="evidence" value="ECO:0007669"/>
    <property type="project" value="UniProtKB-SubCell"/>
</dbReference>
<dbReference type="InterPro" id="IPR013747">
    <property type="entry name" value="ACP_syn_III_C"/>
</dbReference>
<comment type="catalytic activity">
    <reaction evidence="13">
        <text>3-methylbutanoyl-CoA + malonyl-[ACP] + H(+) = 5-methyl-3-oxohexanoyl-[ACP] + CO2 + CoA</text>
        <dbReference type="Rhea" id="RHEA:42272"/>
        <dbReference type="Rhea" id="RHEA-COMP:9623"/>
        <dbReference type="Rhea" id="RHEA-COMP:9941"/>
        <dbReference type="ChEBI" id="CHEBI:15378"/>
        <dbReference type="ChEBI" id="CHEBI:16526"/>
        <dbReference type="ChEBI" id="CHEBI:57287"/>
        <dbReference type="ChEBI" id="CHEBI:57345"/>
        <dbReference type="ChEBI" id="CHEBI:78449"/>
        <dbReference type="ChEBI" id="CHEBI:78822"/>
        <dbReference type="EC" id="2.3.1.300"/>
    </reaction>
    <physiologicalReaction direction="left-to-right" evidence="13">
        <dbReference type="Rhea" id="RHEA:42273"/>
    </physiologicalReaction>
</comment>
<dbReference type="FunCoup" id="S0EUP8">
    <property type="interactions" value="419"/>
</dbReference>
<evidence type="ECO:0000313" key="18">
    <source>
        <dbReference type="Proteomes" id="UP000014227"/>
    </source>
</evidence>
<dbReference type="Pfam" id="PF08541">
    <property type="entry name" value="ACP_syn_III_C"/>
    <property type="match status" value="1"/>
</dbReference>
<dbReference type="FunFam" id="3.40.47.10:FF:000004">
    <property type="entry name" value="3-oxoacyl-[acyl-carrier-protein] synthase 3"/>
    <property type="match status" value="1"/>
</dbReference>
<dbReference type="Pfam" id="PF08545">
    <property type="entry name" value="ACP_syn_III"/>
    <property type="match status" value="1"/>
</dbReference>
<feature type="region of interest" description="ACP-binding" evidence="14">
    <location>
        <begin position="263"/>
        <end position="267"/>
    </location>
</feature>
<evidence type="ECO:0000256" key="5">
    <source>
        <dbReference type="ARBA" id="ARBA00022832"/>
    </source>
</evidence>
<dbReference type="PATRIC" id="fig|1303518.3.peg.241"/>
<dbReference type="AlphaFoldDB" id="S0EUP8"/>
<keyword evidence="18" id="KW-1185">Reference proteome</keyword>
<dbReference type="SUPFAM" id="SSF53901">
    <property type="entry name" value="Thiolase-like"/>
    <property type="match status" value="1"/>
</dbReference>
<feature type="domain" description="Beta-ketoacyl-[acyl-carrier-protein] synthase III N-terminal" evidence="16">
    <location>
        <begin position="116"/>
        <end position="194"/>
    </location>
</feature>
<comment type="subunit">
    <text evidence="14">Homodimer.</text>
</comment>
<dbReference type="InterPro" id="IPR013751">
    <property type="entry name" value="ACP_syn_III_N"/>
</dbReference>
<evidence type="ECO:0000259" key="16">
    <source>
        <dbReference type="Pfam" id="PF08545"/>
    </source>
</evidence>
<evidence type="ECO:0000256" key="11">
    <source>
        <dbReference type="ARBA" id="ARBA00052407"/>
    </source>
</evidence>
<dbReference type="InParanoid" id="S0EUP8"/>
<dbReference type="PANTHER" id="PTHR43091">
    <property type="entry name" value="3-OXOACYL-[ACYL-CARRIER-PROTEIN] SYNTHASE"/>
    <property type="match status" value="1"/>
</dbReference>
<keyword evidence="14" id="KW-0963">Cytoplasm</keyword>
<dbReference type="PANTHER" id="PTHR43091:SF1">
    <property type="entry name" value="BETA-KETOACYL-[ACYL-CARRIER-PROTEIN] SYNTHASE III, CHLOROPLASTIC"/>
    <property type="match status" value="1"/>
</dbReference>
<keyword evidence="6 14" id="KW-0443">Lipid metabolism</keyword>
<dbReference type="HOGENOM" id="CLU_039592_3_1_0"/>
<evidence type="ECO:0000256" key="13">
    <source>
        <dbReference type="ARBA" id="ARBA00052985"/>
    </source>
</evidence>
<dbReference type="RefSeq" id="WP_016481641.1">
    <property type="nucleotide sequence ID" value="NC_021487.1"/>
</dbReference>
<dbReference type="GO" id="GO:0004315">
    <property type="term" value="F:3-oxoacyl-[acyl-carrier-protein] synthase activity"/>
    <property type="evidence" value="ECO:0007669"/>
    <property type="project" value="InterPro"/>
</dbReference>
<keyword evidence="3 14" id="KW-0444">Lipid biosynthesis</keyword>
<evidence type="ECO:0000256" key="4">
    <source>
        <dbReference type="ARBA" id="ARBA00022679"/>
    </source>
</evidence>
<comment type="function">
    <text evidence="14">Catalyzes the condensation reaction of fatty acid synthesis by the addition to an acyl acceptor of two carbons from malonyl-ACP. Catalyzes the first condensation reaction which initiates fatty acid synthesis and may therefore play a role in governing the total rate of fatty acid production. Possesses both acetoacetyl-ACP synthase and acetyl transacylase activities. Its substrate specificity determines the biosynthesis of branched-chain and/or straight-chain of fatty acids.</text>
</comment>
<evidence type="ECO:0000256" key="1">
    <source>
        <dbReference type="ARBA" id="ARBA00005194"/>
    </source>
</evidence>
<feature type="active site" evidence="14">
    <location>
        <position position="122"/>
    </location>
</feature>
<comment type="subcellular location">
    <subcellularLocation>
        <location evidence="14">Cytoplasm</location>
    </subcellularLocation>
</comment>
<keyword evidence="9 14" id="KW-0012">Acyltransferase</keyword>
<protein>
    <recommendedName>
        <fullName evidence="14">Beta-ketoacyl-[acyl-carrier-protein] synthase III</fullName>
        <shortName evidence="14">Beta-ketoacyl-ACP synthase III</shortName>
        <shortName evidence="14">KAS III</shortName>
        <ecNumber evidence="14">2.3.1.180</ecNumber>
    </recommendedName>
    <alternativeName>
        <fullName evidence="14">3-oxoacyl-[acyl-carrier-protein] synthase 3</fullName>
    </alternativeName>
    <alternativeName>
        <fullName evidence="14">3-oxoacyl-[acyl-carrier-protein] synthase III</fullName>
    </alternativeName>
</protein>
<evidence type="ECO:0000256" key="3">
    <source>
        <dbReference type="ARBA" id="ARBA00022516"/>
    </source>
</evidence>